<accession>A0AAV3ZLC2</accession>
<evidence type="ECO:0000256" key="1">
    <source>
        <dbReference type="SAM" id="SignalP"/>
    </source>
</evidence>
<evidence type="ECO:0000313" key="3">
    <source>
        <dbReference type="EMBL" id="GFN96469.1"/>
    </source>
</evidence>
<dbReference type="AlphaFoldDB" id="A0AAV3ZLC2"/>
<dbReference type="EMBL" id="BLXT01002679">
    <property type="protein sequence ID" value="GFN96469.1"/>
    <property type="molecule type" value="Genomic_DNA"/>
</dbReference>
<evidence type="ECO:0000313" key="4">
    <source>
        <dbReference type="Proteomes" id="UP000735302"/>
    </source>
</evidence>
<keyword evidence="1" id="KW-0732">Signal</keyword>
<feature type="chain" id="PRO_5043405397" evidence="1">
    <location>
        <begin position="22"/>
        <end position="424"/>
    </location>
</feature>
<dbReference type="Proteomes" id="UP000735302">
    <property type="component" value="Unassembled WGS sequence"/>
</dbReference>
<organism evidence="3 4">
    <name type="scientific">Plakobranchus ocellatus</name>
    <dbReference type="NCBI Taxonomy" id="259542"/>
    <lineage>
        <taxon>Eukaryota</taxon>
        <taxon>Metazoa</taxon>
        <taxon>Spiralia</taxon>
        <taxon>Lophotrochozoa</taxon>
        <taxon>Mollusca</taxon>
        <taxon>Gastropoda</taxon>
        <taxon>Heterobranchia</taxon>
        <taxon>Euthyneura</taxon>
        <taxon>Panpulmonata</taxon>
        <taxon>Sacoglossa</taxon>
        <taxon>Placobranchoidea</taxon>
        <taxon>Plakobranchidae</taxon>
        <taxon>Plakobranchus</taxon>
    </lineage>
</organism>
<proteinExistence type="predicted"/>
<reference evidence="3 4" key="1">
    <citation type="journal article" date="2021" name="Elife">
        <title>Chloroplast acquisition without the gene transfer in kleptoplastic sea slugs, Plakobranchus ocellatus.</title>
        <authorList>
            <person name="Maeda T."/>
            <person name="Takahashi S."/>
            <person name="Yoshida T."/>
            <person name="Shimamura S."/>
            <person name="Takaki Y."/>
            <person name="Nagai Y."/>
            <person name="Toyoda A."/>
            <person name="Suzuki Y."/>
            <person name="Arimoto A."/>
            <person name="Ishii H."/>
            <person name="Satoh N."/>
            <person name="Nishiyama T."/>
            <person name="Hasebe M."/>
            <person name="Maruyama T."/>
            <person name="Minagawa J."/>
            <person name="Obokata J."/>
            <person name="Shigenobu S."/>
        </authorList>
    </citation>
    <scope>NUCLEOTIDE SEQUENCE [LARGE SCALE GENOMIC DNA]</scope>
</reference>
<dbReference type="Pfam" id="PF16977">
    <property type="entry name" value="ApeC"/>
    <property type="match status" value="1"/>
</dbReference>
<protein>
    <submittedName>
        <fullName evidence="3">MACPF domain-containing protein 2</fullName>
    </submittedName>
</protein>
<feature type="signal peptide" evidence="1">
    <location>
        <begin position="1"/>
        <end position="21"/>
    </location>
</feature>
<sequence>MPLSIPRRVLLLLSVLCFSGGDSFILDDVSDVSSSFQLTFSPSLVKRGITRNVSLVCEHDGKTLPQFQEISRIRIMEQTPSGWDLLAQRTLTNNTRITDSNVFHVGTIARNINDTVLQISWALASQDTFGTYRCDVIGFDKNQDVVSESTAAITLPEQPATINDVLDLLLETRKELSELNRDVNHHLDAIDREVSGLKDEALTQKSVAAWPEGNYALLQPKTGCPVDLTFLGGDSSYFTVHTESSSGPKNENSYSKAFPLSTVTKLNTNTILYTLRFCEARRQFNTNRWPGGSYCINKISGLPCPSGFDQGYVELDVEDTNTTSDLRGNVVAEFGDKAKLEFCCKDTGSAGYRMRLPTHSPFLLYRKGGTCQKVWGMKASQESMTIDTENSNNGDMVAGSIPDISLLNTSGKPIIFSLCYYTKA</sequence>
<dbReference type="PANTHER" id="PTHR19324">
    <property type="entry name" value="PERFORIN-LIKE PROTEIN 1"/>
    <property type="match status" value="1"/>
</dbReference>
<evidence type="ECO:0000259" key="2">
    <source>
        <dbReference type="Pfam" id="PF16977"/>
    </source>
</evidence>
<comment type="caution">
    <text evidence="3">The sequence shown here is derived from an EMBL/GenBank/DDBJ whole genome shotgun (WGS) entry which is preliminary data.</text>
</comment>
<feature type="domain" description="Apextrin C-terminal" evidence="2">
    <location>
        <begin position="210"/>
        <end position="421"/>
    </location>
</feature>
<dbReference type="InterPro" id="IPR031569">
    <property type="entry name" value="ApeC"/>
</dbReference>
<keyword evidence="4" id="KW-1185">Reference proteome</keyword>
<name>A0AAV3ZLC2_9GAST</name>
<dbReference type="PANTHER" id="PTHR19324:SF33">
    <property type="entry name" value="MUCIN-5AC"/>
    <property type="match status" value="1"/>
</dbReference>
<gene>
    <name evidence="3" type="ORF">PoB_002297500</name>
</gene>